<dbReference type="AlphaFoldDB" id="A0AAE0ZA95"/>
<proteinExistence type="predicted"/>
<dbReference type="Proteomes" id="UP001283361">
    <property type="component" value="Unassembled WGS sequence"/>
</dbReference>
<gene>
    <name evidence="1" type="ORF">RRG08_021284</name>
</gene>
<protein>
    <submittedName>
        <fullName evidence="1">Uncharacterized protein</fullName>
    </submittedName>
</protein>
<name>A0AAE0ZA95_9GAST</name>
<organism evidence="1 2">
    <name type="scientific">Elysia crispata</name>
    <name type="common">lettuce slug</name>
    <dbReference type="NCBI Taxonomy" id="231223"/>
    <lineage>
        <taxon>Eukaryota</taxon>
        <taxon>Metazoa</taxon>
        <taxon>Spiralia</taxon>
        <taxon>Lophotrochozoa</taxon>
        <taxon>Mollusca</taxon>
        <taxon>Gastropoda</taxon>
        <taxon>Heterobranchia</taxon>
        <taxon>Euthyneura</taxon>
        <taxon>Panpulmonata</taxon>
        <taxon>Sacoglossa</taxon>
        <taxon>Placobranchoidea</taxon>
        <taxon>Plakobranchidae</taxon>
        <taxon>Elysia</taxon>
    </lineage>
</organism>
<dbReference type="EMBL" id="JAWDGP010004282">
    <property type="protein sequence ID" value="KAK3765605.1"/>
    <property type="molecule type" value="Genomic_DNA"/>
</dbReference>
<accession>A0AAE0ZA95</accession>
<keyword evidence="2" id="KW-1185">Reference proteome</keyword>
<comment type="caution">
    <text evidence="1">The sequence shown here is derived from an EMBL/GenBank/DDBJ whole genome shotgun (WGS) entry which is preliminary data.</text>
</comment>
<evidence type="ECO:0000313" key="1">
    <source>
        <dbReference type="EMBL" id="KAK3765605.1"/>
    </source>
</evidence>
<evidence type="ECO:0000313" key="2">
    <source>
        <dbReference type="Proteomes" id="UP001283361"/>
    </source>
</evidence>
<sequence>MLEKQLSNAVLCERFSLYEGTLFSNLYPPTSKLNLGHESGVRWSTWRANTSVALLNIEHREVPLKGSEGPPGGGQS</sequence>
<reference evidence="1" key="1">
    <citation type="journal article" date="2023" name="G3 (Bethesda)">
        <title>A reference genome for the long-term kleptoplast-retaining sea slug Elysia crispata morphotype clarki.</title>
        <authorList>
            <person name="Eastman K.E."/>
            <person name="Pendleton A.L."/>
            <person name="Shaikh M.A."/>
            <person name="Suttiyut T."/>
            <person name="Ogas R."/>
            <person name="Tomko P."/>
            <person name="Gavelis G."/>
            <person name="Widhalm J.R."/>
            <person name="Wisecaver J.H."/>
        </authorList>
    </citation>
    <scope>NUCLEOTIDE SEQUENCE</scope>
    <source>
        <strain evidence="1">ECLA1</strain>
    </source>
</reference>